<evidence type="ECO:0000313" key="3">
    <source>
        <dbReference type="EMBL" id="CAI2370724.1"/>
    </source>
</evidence>
<feature type="compositionally biased region" description="Polar residues" evidence="2">
    <location>
        <begin position="456"/>
        <end position="465"/>
    </location>
</feature>
<accession>A0AAD1UKY1</accession>
<feature type="compositionally biased region" description="Basic and acidic residues" evidence="2">
    <location>
        <begin position="670"/>
        <end position="679"/>
    </location>
</feature>
<feature type="coiled-coil region" evidence="1">
    <location>
        <begin position="252"/>
        <end position="279"/>
    </location>
</feature>
<proteinExistence type="predicted"/>
<feature type="region of interest" description="Disordered" evidence="2">
    <location>
        <begin position="402"/>
        <end position="483"/>
    </location>
</feature>
<protein>
    <submittedName>
        <fullName evidence="3">Uncharacterized protein</fullName>
    </submittedName>
</protein>
<feature type="region of interest" description="Disordered" evidence="2">
    <location>
        <begin position="632"/>
        <end position="816"/>
    </location>
</feature>
<keyword evidence="4" id="KW-1185">Reference proteome</keyword>
<evidence type="ECO:0000256" key="2">
    <source>
        <dbReference type="SAM" id="MobiDB-lite"/>
    </source>
</evidence>
<feature type="region of interest" description="Disordered" evidence="2">
    <location>
        <begin position="534"/>
        <end position="560"/>
    </location>
</feature>
<dbReference type="Proteomes" id="UP001295684">
    <property type="component" value="Unassembled WGS sequence"/>
</dbReference>
<organism evidence="3 4">
    <name type="scientific">Euplotes crassus</name>
    <dbReference type="NCBI Taxonomy" id="5936"/>
    <lineage>
        <taxon>Eukaryota</taxon>
        <taxon>Sar</taxon>
        <taxon>Alveolata</taxon>
        <taxon>Ciliophora</taxon>
        <taxon>Intramacronucleata</taxon>
        <taxon>Spirotrichea</taxon>
        <taxon>Hypotrichia</taxon>
        <taxon>Euplotida</taxon>
        <taxon>Euplotidae</taxon>
        <taxon>Moneuplotes</taxon>
    </lineage>
</organism>
<feature type="compositionally biased region" description="Polar residues" evidence="2">
    <location>
        <begin position="784"/>
        <end position="802"/>
    </location>
</feature>
<dbReference type="EMBL" id="CAMPGE010011927">
    <property type="protein sequence ID" value="CAI2370724.1"/>
    <property type="molecule type" value="Genomic_DNA"/>
</dbReference>
<dbReference type="AlphaFoldDB" id="A0AAD1UKY1"/>
<dbReference type="SMART" id="SM00015">
    <property type="entry name" value="IQ"/>
    <property type="match status" value="2"/>
</dbReference>
<feature type="region of interest" description="Disordered" evidence="2">
    <location>
        <begin position="498"/>
        <end position="518"/>
    </location>
</feature>
<dbReference type="InterPro" id="IPR000048">
    <property type="entry name" value="IQ_motif_EF-hand-BS"/>
</dbReference>
<feature type="compositionally biased region" description="Basic and acidic residues" evidence="2">
    <location>
        <begin position="751"/>
        <end position="783"/>
    </location>
</feature>
<feature type="compositionally biased region" description="Basic and acidic residues" evidence="2">
    <location>
        <begin position="694"/>
        <end position="717"/>
    </location>
</feature>
<comment type="caution">
    <text evidence="3">The sequence shown here is derived from an EMBL/GenBank/DDBJ whole genome shotgun (WGS) entry which is preliminary data.</text>
</comment>
<dbReference type="PROSITE" id="PS50096">
    <property type="entry name" value="IQ"/>
    <property type="match status" value="1"/>
</dbReference>
<reference evidence="3" key="1">
    <citation type="submission" date="2023-07" db="EMBL/GenBank/DDBJ databases">
        <authorList>
            <consortium name="AG Swart"/>
            <person name="Singh M."/>
            <person name="Singh A."/>
            <person name="Seah K."/>
            <person name="Emmerich C."/>
        </authorList>
    </citation>
    <scope>NUCLEOTIDE SEQUENCE</scope>
    <source>
        <strain evidence="3">DP1</strain>
    </source>
</reference>
<feature type="compositionally biased region" description="Basic residues" evidence="2">
    <location>
        <begin position="730"/>
        <end position="743"/>
    </location>
</feature>
<sequence>MNSKVFERTNRSRAYNPQKIKNSAQVVSNYSQYEMPSIHMKPKYYTRDIKSVSRNHQTQYNTFRGFDRSLKIPDLKENNKKRRMKINSMLKQGNKFGFRNRGFQSTKSPSPAVPKKQKLMKTLILKQRKIDHFGTHIKRDKRIKILKKVQEKSTKRVTHMVIRIQSHFRGYFARKLYQKLRNEKNRKIVFMQHQWKEKRKNRAAKVIMKFLRGYQDWMKHRINITTIRTNCYFKDLRSQVERQSVRTIEWAYWRYKKNVQKIEKRIKDQLDEIERQQKHTMFCTRVSKRKKGSKKESISRYSVKSGVENSIQEGEETNDMKKLHQSETISENFAAFQPVPKPSMLGNNNATAAFLTNIASMVKKKKSKEESQKVRNRYKMTKILGKAKKSFMNQSISAVQNKLMSKIRRKSITPNNRRSNKKHNDSRDKTDSRRLDQVPRRGRKRTKSKNCEESIDSNLKCSNPSPRVKNSKSGDASIEHIRFRDPADNSEIVISKRKDSAESKAISPAMNVSPTANNSGKRLNIIFEKENNKENLARVKSHEYQNNESGSTKKRKGQSQRNILFSSKELSKGSSLNRNPQNKRSIKVNGSAFFSKILSPTNENDEHPEINVIQSFKSPENLNIPSITVNEEDTLKYEDNPSRQTVLHQKEEKNAPQERQIKARIPLKKKPSEKPHDSPQKLNKGPPRKNKPNPQREKEKVIDKDKKTNDSKYKDLMKNTGPLKSLMKATSKRVKNKAARKRGSSMSSQELENKQDKDFTPLIEERKIEHPKSKFKVAKEDSSKVSGINISINSTNMNQLNDSHADEGEYSEDFSG</sequence>
<feature type="compositionally biased region" description="Basic and acidic residues" evidence="2">
    <location>
        <begin position="422"/>
        <end position="439"/>
    </location>
</feature>
<feature type="compositionally biased region" description="Basic and acidic residues" evidence="2">
    <location>
        <begin position="534"/>
        <end position="545"/>
    </location>
</feature>
<feature type="compositionally biased region" description="Basic and acidic residues" evidence="2">
    <location>
        <begin position="648"/>
        <end position="661"/>
    </location>
</feature>
<name>A0AAD1UKY1_EUPCR</name>
<gene>
    <name evidence="3" type="ORF">ECRASSUSDP1_LOCUS12042</name>
</gene>
<evidence type="ECO:0000313" key="4">
    <source>
        <dbReference type="Proteomes" id="UP001295684"/>
    </source>
</evidence>
<keyword evidence="1" id="KW-0175">Coiled coil</keyword>
<evidence type="ECO:0000256" key="1">
    <source>
        <dbReference type="SAM" id="Coils"/>
    </source>
</evidence>